<reference evidence="1 2" key="1">
    <citation type="submission" date="2024-01" db="EMBL/GenBank/DDBJ databases">
        <title>The genomes of 5 underutilized Papilionoideae crops provide insights into root nodulation and disease resistanc.</title>
        <authorList>
            <person name="Jiang F."/>
        </authorList>
    </citation>
    <scope>NUCLEOTIDE SEQUENCE [LARGE SCALE GENOMIC DNA]</scope>
    <source>
        <strain evidence="1">LVBAO_FW01</strain>
        <tissue evidence="1">Leaves</tissue>
    </source>
</reference>
<evidence type="ECO:0000313" key="2">
    <source>
        <dbReference type="Proteomes" id="UP001367508"/>
    </source>
</evidence>
<accession>A0AAN9KWM1</accession>
<dbReference type="AlphaFoldDB" id="A0AAN9KWM1"/>
<sequence length="119" mass="13500">MLLYFAVLRAMPFKNSKLFSYLQRLRHHHQLHAIFKNTRSSLTLLSSLQSSLTLVFTSLQRQLHHSPTPQSPPPPFGAVLPSSLLPMMPLSAIAVLLRQEDPFHPELTKEPVIQAKILL</sequence>
<protein>
    <submittedName>
        <fullName evidence="1">Uncharacterized protein</fullName>
    </submittedName>
</protein>
<gene>
    <name evidence="1" type="ORF">VNO77_27105</name>
</gene>
<comment type="caution">
    <text evidence="1">The sequence shown here is derived from an EMBL/GenBank/DDBJ whole genome shotgun (WGS) entry which is preliminary data.</text>
</comment>
<dbReference type="Proteomes" id="UP001367508">
    <property type="component" value="Unassembled WGS sequence"/>
</dbReference>
<evidence type="ECO:0000313" key="1">
    <source>
        <dbReference type="EMBL" id="KAK7323623.1"/>
    </source>
</evidence>
<proteinExistence type="predicted"/>
<name>A0AAN9KWM1_CANGL</name>
<keyword evidence="2" id="KW-1185">Reference proteome</keyword>
<organism evidence="1 2">
    <name type="scientific">Canavalia gladiata</name>
    <name type="common">Sword bean</name>
    <name type="synonym">Dolichos gladiatus</name>
    <dbReference type="NCBI Taxonomy" id="3824"/>
    <lineage>
        <taxon>Eukaryota</taxon>
        <taxon>Viridiplantae</taxon>
        <taxon>Streptophyta</taxon>
        <taxon>Embryophyta</taxon>
        <taxon>Tracheophyta</taxon>
        <taxon>Spermatophyta</taxon>
        <taxon>Magnoliopsida</taxon>
        <taxon>eudicotyledons</taxon>
        <taxon>Gunneridae</taxon>
        <taxon>Pentapetalae</taxon>
        <taxon>rosids</taxon>
        <taxon>fabids</taxon>
        <taxon>Fabales</taxon>
        <taxon>Fabaceae</taxon>
        <taxon>Papilionoideae</taxon>
        <taxon>50 kb inversion clade</taxon>
        <taxon>NPAAA clade</taxon>
        <taxon>indigoferoid/millettioid clade</taxon>
        <taxon>Phaseoleae</taxon>
        <taxon>Canavalia</taxon>
    </lineage>
</organism>
<dbReference type="EMBL" id="JAYMYQ010000006">
    <property type="protein sequence ID" value="KAK7323623.1"/>
    <property type="molecule type" value="Genomic_DNA"/>
</dbReference>